<organism evidence="2">
    <name type="scientific">Spongospora subterranea</name>
    <dbReference type="NCBI Taxonomy" id="70186"/>
    <lineage>
        <taxon>Eukaryota</taxon>
        <taxon>Sar</taxon>
        <taxon>Rhizaria</taxon>
        <taxon>Endomyxa</taxon>
        <taxon>Phytomyxea</taxon>
        <taxon>Plasmodiophorida</taxon>
        <taxon>Plasmodiophoridae</taxon>
        <taxon>Spongospora</taxon>
    </lineage>
</organism>
<dbReference type="AlphaFoldDB" id="A0A0H5QW10"/>
<feature type="compositionally biased region" description="Polar residues" evidence="1">
    <location>
        <begin position="603"/>
        <end position="615"/>
    </location>
</feature>
<evidence type="ECO:0000256" key="1">
    <source>
        <dbReference type="SAM" id="MobiDB-lite"/>
    </source>
</evidence>
<evidence type="ECO:0000313" key="2">
    <source>
        <dbReference type="EMBL" id="CRZ06178.1"/>
    </source>
</evidence>
<accession>A0A0H5QW10</accession>
<proteinExistence type="predicted"/>
<feature type="region of interest" description="Disordered" evidence="1">
    <location>
        <begin position="587"/>
        <end position="673"/>
    </location>
</feature>
<sequence length="813" mass="91838">MSSLESASDSECGTVCLSECGRWTVSDILAPTLPCTLIDRSVANQNFDCDQVPLRPDGNCRFMFDEASKKPNLVARYSEWQWRVTNTRYRSLPSDPLPIKITNKVCTGNIVCSNLGCAYSRRPKQNNPDNFERTCRVCSSDMVRLVCPATCMWVEAKFSDRAIIIHSDRHSHAVPHVLKPDFYCKKMLTDRICNNPMAKAVTLVTGTPIIGSVCEIHESYGNLSRVAYFRRQVLRDLGVRLPGSGDSFIDQILEFQLTFGKTAVISSDFNINRMHLTVASSFMLERFVDVDPLTGRDGQGAVSDVTYSFFDRGFLMTTAVYCGLLARWVPVAFSWLNGLTREHYRAHFEAIFSCASASIQSAEASLSVQDKVTRFKRLCGAVMDFSNAQTLGFIDAYISITNRIFNSHGIVPIVSELKADAQSLMKGCRVHFICSAQRIDRNHAIVGRDNDGKFLQLIMEAVEEPMLHAFHEAMKILHDRYPKARPWFSWWLKESVACLIFESQRKLDPEVGENVREDSNPIESMHSIYYQIAERKNPVVFGLSALMIFAANNEREMNDLQLGRTVRYGVPERWKISIEKYGLAHPERRRRQLHAPNDGRAPDTTNSLLHGSNASVDCVELKGTTQRPENKETPSVIGKKRPGNKETHSGVGKKRPGRPKGATNVDKNPNTTYQSYRHSNNTCYLTVLLEVLAVCLPNIPAPSDQHDNTRSCFARLLQHVNARMNKQGASLTKELTKGREFLTTWVTEIEKLYKPGSFGCPFEVLARVLSEIDGDPIFAHFKMIVQKDVRCTNGHHIKSRPLFWPILVQLFWC</sequence>
<protein>
    <recommendedName>
        <fullName evidence="3">GCM domain-containing protein</fullName>
    </recommendedName>
</protein>
<name>A0A0H5QW10_9EUKA</name>
<evidence type="ECO:0008006" key="3">
    <source>
        <dbReference type="Google" id="ProtNLM"/>
    </source>
</evidence>
<dbReference type="EMBL" id="HACM01005736">
    <property type="protein sequence ID" value="CRZ06178.1"/>
    <property type="molecule type" value="Transcribed_RNA"/>
</dbReference>
<reference evidence="2" key="1">
    <citation type="submission" date="2015-04" db="EMBL/GenBank/DDBJ databases">
        <title>The genome sequence of the plant pathogenic Rhizarian Plasmodiophora brassicae reveals insights in its biotrophic life cycle and the origin of chitin synthesis.</title>
        <authorList>
            <person name="Schwelm A."/>
            <person name="Fogelqvist J."/>
            <person name="Knaust A."/>
            <person name="Julke S."/>
            <person name="Lilja T."/>
            <person name="Dhandapani V."/>
            <person name="Bonilla-Rosso G."/>
            <person name="Karlsson M."/>
            <person name="Shevchenko A."/>
            <person name="Choi S.R."/>
            <person name="Kim H.G."/>
            <person name="Park J.Y."/>
            <person name="Lim Y.P."/>
            <person name="Ludwig-Muller J."/>
            <person name="Dixelius C."/>
        </authorList>
    </citation>
    <scope>NUCLEOTIDE SEQUENCE</scope>
    <source>
        <tissue evidence="2">Potato root galls</tissue>
    </source>
</reference>